<reference evidence="1" key="1">
    <citation type="submission" date="2020-07" db="EMBL/GenBank/DDBJ databases">
        <title>Huge and variable diversity of episymbiotic CPR bacteria and DPANN archaea in groundwater ecosystems.</title>
        <authorList>
            <person name="He C.Y."/>
            <person name="Keren R."/>
            <person name="Whittaker M."/>
            <person name="Farag I.F."/>
            <person name="Doudna J."/>
            <person name="Cate J.H.D."/>
            <person name="Banfield J.F."/>
        </authorList>
    </citation>
    <scope>NUCLEOTIDE SEQUENCE</scope>
    <source>
        <strain evidence="1">NC_groundwater_1296_Ag_S-0.2um_52_80</strain>
    </source>
</reference>
<organism evidence="1 2">
    <name type="scientific">Candidatus Iainarchaeum sp</name>
    <dbReference type="NCBI Taxonomy" id="3101447"/>
    <lineage>
        <taxon>Archaea</taxon>
        <taxon>Candidatus Iainarchaeota</taxon>
        <taxon>Candidatus Iainarchaeia</taxon>
        <taxon>Candidatus Iainarchaeales</taxon>
        <taxon>Candidatus Iainarchaeaceae</taxon>
        <taxon>Candidatus Iainarchaeum</taxon>
    </lineage>
</organism>
<gene>
    <name evidence="1" type="ORF">HY544_05200</name>
</gene>
<comment type="caution">
    <text evidence="1">The sequence shown here is derived from an EMBL/GenBank/DDBJ whole genome shotgun (WGS) entry which is preliminary data.</text>
</comment>
<dbReference type="EMBL" id="JACQPB010000045">
    <property type="protein sequence ID" value="MBI4210873.1"/>
    <property type="molecule type" value="Genomic_DNA"/>
</dbReference>
<keyword evidence="1" id="KW-0489">Methyltransferase</keyword>
<name>A0A8T3YKW1_9ARCH</name>
<dbReference type="GO" id="GO:0008168">
    <property type="term" value="F:methyltransferase activity"/>
    <property type="evidence" value="ECO:0007669"/>
    <property type="project" value="UniProtKB-KW"/>
</dbReference>
<dbReference type="InterPro" id="IPR029063">
    <property type="entry name" value="SAM-dependent_MTases_sf"/>
</dbReference>
<keyword evidence="1" id="KW-0808">Transferase</keyword>
<proteinExistence type="predicted"/>
<dbReference type="Gene3D" id="3.40.50.150">
    <property type="entry name" value="Vaccinia Virus protein VP39"/>
    <property type="match status" value="1"/>
</dbReference>
<dbReference type="AlphaFoldDB" id="A0A8T3YKW1"/>
<evidence type="ECO:0000313" key="2">
    <source>
        <dbReference type="Proteomes" id="UP000732298"/>
    </source>
</evidence>
<accession>A0A8T3YKW1</accession>
<dbReference type="GO" id="GO:0032259">
    <property type="term" value="P:methylation"/>
    <property type="evidence" value="ECO:0007669"/>
    <property type="project" value="UniProtKB-KW"/>
</dbReference>
<protein>
    <submittedName>
        <fullName evidence="1">Class I SAM-dependent methyltransferase</fullName>
    </submittedName>
</protein>
<sequence>MASKMRPQNAAHMAANRTSANDPHLSSLIRKIPPRIRRLHSYSQTPASRHTGVILDRAFFASLRPDTRILEIGAGTGRLADYLIAHTKLRPENYEILDKGYWKRSMPWLKKKIFLSAKNGKIKVTKADMWDHRYPENSYDHILVPESFFPDYAKGFPGAEQRARLNKDEQLQLNIKFLKKLVEKLGPSLRHHGSIRISWFGYKAELAELERQNPFLNFKLSTTPAGGVILERLK</sequence>
<dbReference type="SUPFAM" id="SSF53335">
    <property type="entry name" value="S-adenosyl-L-methionine-dependent methyltransferases"/>
    <property type="match status" value="1"/>
</dbReference>
<dbReference type="Proteomes" id="UP000732298">
    <property type="component" value="Unassembled WGS sequence"/>
</dbReference>
<evidence type="ECO:0000313" key="1">
    <source>
        <dbReference type="EMBL" id="MBI4210873.1"/>
    </source>
</evidence>